<reference evidence="4 5" key="1">
    <citation type="submission" date="2019-08" db="EMBL/GenBank/DDBJ databases">
        <authorList>
            <person name="Alioto T."/>
            <person name="Alioto T."/>
            <person name="Gomez Garrido J."/>
        </authorList>
    </citation>
    <scope>NUCLEOTIDE SEQUENCE [LARGE SCALE GENOMIC DNA]</scope>
</reference>
<dbReference type="EMBL" id="CABPRJ010000074">
    <property type="protein sequence ID" value="VVC27233.1"/>
    <property type="molecule type" value="Genomic_DNA"/>
</dbReference>
<keyword evidence="1" id="KW-0479">Metal-binding</keyword>
<dbReference type="InterPro" id="IPR036236">
    <property type="entry name" value="Znf_C2H2_sf"/>
</dbReference>
<evidence type="ECO:0000259" key="3">
    <source>
        <dbReference type="PROSITE" id="PS50157"/>
    </source>
</evidence>
<feature type="compositionally biased region" description="Polar residues" evidence="2">
    <location>
        <begin position="45"/>
        <end position="63"/>
    </location>
</feature>
<dbReference type="SUPFAM" id="SSF57667">
    <property type="entry name" value="beta-beta-alpha zinc fingers"/>
    <property type="match status" value="1"/>
</dbReference>
<proteinExistence type="predicted"/>
<name>A0A5E4M7C2_9HEMI</name>
<dbReference type="Gene3D" id="3.30.160.60">
    <property type="entry name" value="Classic Zinc Finger"/>
    <property type="match status" value="1"/>
</dbReference>
<feature type="region of interest" description="Disordered" evidence="2">
    <location>
        <begin position="45"/>
        <end position="64"/>
    </location>
</feature>
<sequence length="97" mass="10740">MTRHAKSHDGIKLQCALCPKSFARKDNLAEHVKIVHCDGRVATPTISPQAGPSTGPSTSTVPWTTDEENDELFMEIDMDKGKISFIMAHHIAREKLL</sequence>
<protein>
    <submittedName>
        <fullName evidence="4">Zinc finger C2H2-type</fullName>
    </submittedName>
</protein>
<gene>
    <name evidence="4" type="ORF">CINCED_3A012636</name>
</gene>
<keyword evidence="5" id="KW-1185">Reference proteome</keyword>
<dbReference type="OrthoDB" id="8922241at2759"/>
<keyword evidence="1" id="KW-0863">Zinc-finger</keyword>
<feature type="domain" description="C2H2-type" evidence="3">
    <location>
        <begin position="13"/>
        <end position="41"/>
    </location>
</feature>
<dbReference type="SMART" id="SM00355">
    <property type="entry name" value="ZnF_C2H2"/>
    <property type="match status" value="1"/>
</dbReference>
<evidence type="ECO:0000256" key="2">
    <source>
        <dbReference type="SAM" id="MobiDB-lite"/>
    </source>
</evidence>
<evidence type="ECO:0000256" key="1">
    <source>
        <dbReference type="PROSITE-ProRule" id="PRU00042"/>
    </source>
</evidence>
<dbReference type="GO" id="GO:0008270">
    <property type="term" value="F:zinc ion binding"/>
    <property type="evidence" value="ECO:0007669"/>
    <property type="project" value="UniProtKB-KW"/>
</dbReference>
<keyword evidence="1" id="KW-0862">Zinc</keyword>
<accession>A0A5E4M7C2</accession>
<organism evidence="4 5">
    <name type="scientific">Cinara cedri</name>
    <dbReference type="NCBI Taxonomy" id="506608"/>
    <lineage>
        <taxon>Eukaryota</taxon>
        <taxon>Metazoa</taxon>
        <taxon>Ecdysozoa</taxon>
        <taxon>Arthropoda</taxon>
        <taxon>Hexapoda</taxon>
        <taxon>Insecta</taxon>
        <taxon>Pterygota</taxon>
        <taxon>Neoptera</taxon>
        <taxon>Paraneoptera</taxon>
        <taxon>Hemiptera</taxon>
        <taxon>Sternorrhyncha</taxon>
        <taxon>Aphidomorpha</taxon>
        <taxon>Aphidoidea</taxon>
        <taxon>Aphididae</taxon>
        <taxon>Lachninae</taxon>
        <taxon>Cinara</taxon>
    </lineage>
</organism>
<dbReference type="AlphaFoldDB" id="A0A5E4M7C2"/>
<dbReference type="PROSITE" id="PS50157">
    <property type="entry name" value="ZINC_FINGER_C2H2_2"/>
    <property type="match status" value="1"/>
</dbReference>
<dbReference type="InterPro" id="IPR013087">
    <property type="entry name" value="Znf_C2H2_type"/>
</dbReference>
<dbReference type="Proteomes" id="UP000325440">
    <property type="component" value="Unassembled WGS sequence"/>
</dbReference>
<dbReference type="PROSITE" id="PS00028">
    <property type="entry name" value="ZINC_FINGER_C2H2_1"/>
    <property type="match status" value="1"/>
</dbReference>
<evidence type="ECO:0000313" key="5">
    <source>
        <dbReference type="Proteomes" id="UP000325440"/>
    </source>
</evidence>
<evidence type="ECO:0000313" key="4">
    <source>
        <dbReference type="EMBL" id="VVC27233.1"/>
    </source>
</evidence>